<dbReference type="EMBL" id="FRDH01000004">
    <property type="protein sequence ID" value="SHN53711.1"/>
    <property type="molecule type" value="Genomic_DNA"/>
</dbReference>
<dbReference type="Gene3D" id="3.10.450.50">
    <property type="match status" value="1"/>
</dbReference>
<evidence type="ECO:0000313" key="2">
    <source>
        <dbReference type="EMBL" id="SHN53711.1"/>
    </source>
</evidence>
<protein>
    <recommendedName>
        <fullName evidence="4">DUF5104 domain-containing protein</fullName>
    </recommendedName>
</protein>
<feature type="signal peptide" evidence="1">
    <location>
        <begin position="1"/>
        <end position="22"/>
    </location>
</feature>
<sequence>MKKNILLLVIVTMLMCSCGSSNDINRSKKMSKIEAFLTYPKYEDRVIEQIAVALNEDDEEKINRLLSDDVIDGNETSLTCEDFISFIEGNIISIDRKGGSLAKANGGLFGKRYSIDFYGTYDVKTDVNEYYIFYHYSFCNNNKDVVGLRSLGAFIVGDYEDSGYMYYDIPGVFVCTNENKDTILELKKKYGAYSK</sequence>
<evidence type="ECO:0000313" key="3">
    <source>
        <dbReference type="Proteomes" id="UP000184097"/>
    </source>
</evidence>
<accession>A0A1M7S5I9</accession>
<name>A0A1M7S5I9_9FIRM</name>
<keyword evidence="1" id="KW-0732">Signal</keyword>
<feature type="chain" id="PRO_5009929082" description="DUF5104 domain-containing protein" evidence="1">
    <location>
        <begin position="23"/>
        <end position="195"/>
    </location>
</feature>
<gene>
    <name evidence="2" type="ORF">SAMN02745247_01070</name>
</gene>
<dbReference type="PROSITE" id="PS51257">
    <property type="entry name" value="PROKAR_LIPOPROTEIN"/>
    <property type="match status" value="1"/>
</dbReference>
<dbReference type="AlphaFoldDB" id="A0A1M7S5I9"/>
<organism evidence="2 3">
    <name type="scientific">Butyrivibrio hungatei DSM 14810</name>
    <dbReference type="NCBI Taxonomy" id="1121132"/>
    <lineage>
        <taxon>Bacteria</taxon>
        <taxon>Bacillati</taxon>
        <taxon>Bacillota</taxon>
        <taxon>Clostridia</taxon>
        <taxon>Lachnospirales</taxon>
        <taxon>Lachnospiraceae</taxon>
        <taxon>Butyrivibrio</taxon>
    </lineage>
</organism>
<evidence type="ECO:0008006" key="4">
    <source>
        <dbReference type="Google" id="ProtNLM"/>
    </source>
</evidence>
<evidence type="ECO:0000256" key="1">
    <source>
        <dbReference type="SAM" id="SignalP"/>
    </source>
</evidence>
<dbReference type="Proteomes" id="UP000184097">
    <property type="component" value="Unassembled WGS sequence"/>
</dbReference>
<reference evidence="2 3" key="1">
    <citation type="submission" date="2016-12" db="EMBL/GenBank/DDBJ databases">
        <authorList>
            <person name="Song W.-J."/>
            <person name="Kurnit D.M."/>
        </authorList>
    </citation>
    <scope>NUCLEOTIDE SEQUENCE [LARGE SCALE GENOMIC DNA]</scope>
    <source>
        <strain evidence="2 3">DSM 14810</strain>
    </source>
</reference>
<proteinExistence type="predicted"/>